<organism evidence="1 2">
    <name type="scientific">Bradyrhizobium hipponense</name>
    <dbReference type="NCBI Taxonomy" id="2605638"/>
    <lineage>
        <taxon>Bacteria</taxon>
        <taxon>Pseudomonadati</taxon>
        <taxon>Pseudomonadota</taxon>
        <taxon>Alphaproteobacteria</taxon>
        <taxon>Hyphomicrobiales</taxon>
        <taxon>Nitrobacteraceae</taxon>
        <taxon>Bradyrhizobium</taxon>
    </lineage>
</organism>
<dbReference type="EMBL" id="VSTH01000001">
    <property type="protein sequence ID" value="TYO68560.1"/>
    <property type="molecule type" value="Genomic_DNA"/>
</dbReference>
<comment type="caution">
    <text evidence="1">The sequence shown here is derived from an EMBL/GenBank/DDBJ whole genome shotgun (WGS) entry which is preliminary data.</text>
</comment>
<evidence type="ECO:0000313" key="1">
    <source>
        <dbReference type="EMBL" id="TYO68560.1"/>
    </source>
</evidence>
<evidence type="ECO:0000313" key="2">
    <source>
        <dbReference type="Proteomes" id="UP000324797"/>
    </source>
</evidence>
<proteinExistence type="predicted"/>
<name>A0A5S4YY77_9BRAD</name>
<accession>A0A5S4YY77</accession>
<dbReference type="AlphaFoldDB" id="A0A5S4YY77"/>
<sequence>MEGTAHARAPVHRQEVRIARYCLLEQEVTDPLAACLLYAIVEELEADLRRDREIGQSSECGSRS</sequence>
<protein>
    <submittedName>
        <fullName evidence="1">Uncharacterized protein</fullName>
    </submittedName>
</protein>
<reference evidence="1 2" key="1">
    <citation type="submission" date="2019-08" db="EMBL/GenBank/DDBJ databases">
        <title>Bradyrhizobium hipponensis sp. nov., a rhizobium isolated from a Lupinus angustifolius root nodule in Tunisia.</title>
        <authorList>
            <person name="Off K."/>
            <person name="Rejili M."/>
            <person name="Mars M."/>
            <person name="Brachmann A."/>
            <person name="Marin M."/>
        </authorList>
    </citation>
    <scope>NUCLEOTIDE SEQUENCE [LARGE SCALE GENOMIC DNA]</scope>
    <source>
        <strain evidence="2">aSej3</strain>
    </source>
</reference>
<dbReference type="Proteomes" id="UP000324797">
    <property type="component" value="Unassembled WGS sequence"/>
</dbReference>
<keyword evidence="2" id="KW-1185">Reference proteome</keyword>
<gene>
    <name evidence="1" type="ORF">FXV83_00260</name>
</gene>